<dbReference type="InterPro" id="IPR029061">
    <property type="entry name" value="THDP-binding"/>
</dbReference>
<dbReference type="Proteomes" id="UP000231152">
    <property type="component" value="Unassembled WGS sequence"/>
</dbReference>
<organism evidence="6 7">
    <name type="scientific">Candidatus Uhrbacteria bacterium CG10_big_fil_rev_8_21_14_0_10_48_11</name>
    <dbReference type="NCBI Taxonomy" id="1975037"/>
    <lineage>
        <taxon>Bacteria</taxon>
        <taxon>Candidatus Uhriibacteriota</taxon>
    </lineage>
</organism>
<dbReference type="SUPFAM" id="SSF52518">
    <property type="entry name" value="Thiamin diphosphate-binding fold (THDP-binding)"/>
    <property type="match status" value="1"/>
</dbReference>
<comment type="similarity">
    <text evidence="2">Belongs to the transketolase family.</text>
</comment>
<dbReference type="PROSITE" id="PS00802">
    <property type="entry name" value="TRANSKETOLASE_2"/>
    <property type="match status" value="1"/>
</dbReference>
<keyword evidence="4" id="KW-0786">Thiamine pyrophosphate</keyword>
<dbReference type="PANTHER" id="PTHR43825">
    <property type="entry name" value="PYRUVATE DEHYDROGENASE E1 COMPONENT"/>
    <property type="match status" value="1"/>
</dbReference>
<reference evidence="6 7" key="1">
    <citation type="submission" date="2017-09" db="EMBL/GenBank/DDBJ databases">
        <title>Depth-based differentiation of microbial function through sediment-hosted aquifers and enrichment of novel symbionts in the deep terrestrial subsurface.</title>
        <authorList>
            <person name="Probst A.J."/>
            <person name="Ladd B."/>
            <person name="Jarett J.K."/>
            <person name="Geller-Mcgrath D.E."/>
            <person name="Sieber C.M."/>
            <person name="Emerson J.B."/>
            <person name="Anantharaman K."/>
            <person name="Thomas B.C."/>
            <person name="Malmstrom R."/>
            <person name="Stieglmeier M."/>
            <person name="Klingl A."/>
            <person name="Woyke T."/>
            <person name="Ryan C.M."/>
            <person name="Banfield J.F."/>
        </authorList>
    </citation>
    <scope>NUCLEOTIDE SEQUENCE [LARGE SCALE GENOMIC DNA]</scope>
    <source>
        <strain evidence="6">CG10_big_fil_rev_8_21_14_0_10_48_11</strain>
    </source>
</reference>
<evidence type="ECO:0000313" key="7">
    <source>
        <dbReference type="Proteomes" id="UP000231152"/>
    </source>
</evidence>
<dbReference type="SMART" id="SM00861">
    <property type="entry name" value="Transket_pyr"/>
    <property type="match status" value="1"/>
</dbReference>
<dbReference type="InterPro" id="IPR020826">
    <property type="entry name" value="Transketolase_BS"/>
</dbReference>
<dbReference type="CDD" id="cd07033">
    <property type="entry name" value="TPP_PYR_DXS_TK_like"/>
    <property type="match status" value="1"/>
</dbReference>
<dbReference type="InterPro" id="IPR051157">
    <property type="entry name" value="PDH/Transketolase"/>
</dbReference>
<accession>A0A2M8LDH2</accession>
<proteinExistence type="inferred from homology"/>
<dbReference type="Gene3D" id="3.40.50.970">
    <property type="match status" value="1"/>
</dbReference>
<sequence>MSLSPKAHLHPATLSKPQEEATRVGYGRGLLEAGRRDERVVALSADLTDSTKTSLFAEAYPERFVQVGVAEQNMVTVASGMAAYGKIPFVTSYAMFSPGRNWEQIRTTICYNDVPVKIVGSHAGVSVGPDGATHQAIEDIAIMRVLPNMTVIYPCDANEAERATLAAAKLPTPAYLRLAREKTPVFTTKKTPFKIGRAEVFFASKGKPVVAILATGPLVYEALTAAITLEQAGIPVRVLNVHTIKPLDEAAISKAAKDAGAIVTAEEHQLAGGFGSAVAEVLARRAPTPVEMVGIHDRFGESGSPDALLKKFHLTAPAIAQAARRVIKRKK</sequence>
<dbReference type="InterPro" id="IPR009014">
    <property type="entry name" value="Transketo_C/PFOR_II"/>
</dbReference>
<dbReference type="EMBL" id="PFET01000015">
    <property type="protein sequence ID" value="PJE75494.1"/>
    <property type="molecule type" value="Genomic_DNA"/>
</dbReference>
<evidence type="ECO:0000313" key="6">
    <source>
        <dbReference type="EMBL" id="PJE75494.1"/>
    </source>
</evidence>
<name>A0A2M8LDH2_9BACT</name>
<evidence type="ECO:0000259" key="5">
    <source>
        <dbReference type="SMART" id="SM00861"/>
    </source>
</evidence>
<dbReference type="Pfam" id="PF02780">
    <property type="entry name" value="Transketolase_C"/>
    <property type="match status" value="1"/>
</dbReference>
<keyword evidence="3" id="KW-0808">Transferase</keyword>
<gene>
    <name evidence="6" type="ORF">COV04_04580</name>
</gene>
<dbReference type="PANTHER" id="PTHR43825:SF1">
    <property type="entry name" value="TRANSKETOLASE-LIKE PYRIMIDINE-BINDING DOMAIN-CONTAINING PROTEIN"/>
    <property type="match status" value="1"/>
</dbReference>
<evidence type="ECO:0000256" key="3">
    <source>
        <dbReference type="ARBA" id="ARBA00022679"/>
    </source>
</evidence>
<dbReference type="GO" id="GO:0016740">
    <property type="term" value="F:transferase activity"/>
    <property type="evidence" value="ECO:0007669"/>
    <property type="project" value="UniProtKB-KW"/>
</dbReference>
<protein>
    <submittedName>
        <fullName evidence="6">Transketolase</fullName>
    </submittedName>
</protein>
<evidence type="ECO:0000256" key="4">
    <source>
        <dbReference type="ARBA" id="ARBA00023052"/>
    </source>
</evidence>
<dbReference type="FunFam" id="3.40.50.970:FF:000129">
    <property type="entry name" value="Transketolase"/>
    <property type="match status" value="1"/>
</dbReference>
<comment type="cofactor">
    <cofactor evidence="1">
        <name>thiamine diphosphate</name>
        <dbReference type="ChEBI" id="CHEBI:58937"/>
    </cofactor>
</comment>
<dbReference type="Gene3D" id="3.40.50.920">
    <property type="match status" value="1"/>
</dbReference>
<evidence type="ECO:0000256" key="1">
    <source>
        <dbReference type="ARBA" id="ARBA00001964"/>
    </source>
</evidence>
<comment type="caution">
    <text evidence="6">The sequence shown here is derived from an EMBL/GenBank/DDBJ whole genome shotgun (WGS) entry which is preliminary data.</text>
</comment>
<feature type="domain" description="Transketolase-like pyrimidine-binding" evidence="5">
    <location>
        <begin position="20"/>
        <end position="185"/>
    </location>
</feature>
<dbReference type="InterPro" id="IPR033248">
    <property type="entry name" value="Transketolase_C"/>
</dbReference>
<dbReference type="SUPFAM" id="SSF52922">
    <property type="entry name" value="TK C-terminal domain-like"/>
    <property type="match status" value="1"/>
</dbReference>
<evidence type="ECO:0000256" key="2">
    <source>
        <dbReference type="ARBA" id="ARBA00007131"/>
    </source>
</evidence>
<dbReference type="AlphaFoldDB" id="A0A2M8LDH2"/>
<dbReference type="Pfam" id="PF02779">
    <property type="entry name" value="Transket_pyr"/>
    <property type="match status" value="1"/>
</dbReference>
<dbReference type="InterPro" id="IPR005475">
    <property type="entry name" value="Transketolase-like_Pyr-bd"/>
</dbReference>